<evidence type="ECO:0000313" key="4">
    <source>
        <dbReference type="Proteomes" id="UP000178377"/>
    </source>
</evidence>
<dbReference type="STRING" id="1817828.A2722_02015"/>
<gene>
    <name evidence="3" type="ORF">A2722_02015</name>
</gene>
<proteinExistence type="predicted"/>
<feature type="region of interest" description="Disordered" evidence="1">
    <location>
        <begin position="142"/>
        <end position="163"/>
    </location>
</feature>
<comment type="caution">
    <text evidence="3">The sequence shown here is derived from an EMBL/GenBank/DDBJ whole genome shotgun (WGS) entry which is preliminary data.</text>
</comment>
<feature type="compositionally biased region" description="Polar residues" evidence="1">
    <location>
        <begin position="154"/>
        <end position="163"/>
    </location>
</feature>
<reference evidence="3 4" key="1">
    <citation type="journal article" date="2016" name="Nat. Commun.">
        <title>Thousands of microbial genomes shed light on interconnected biogeochemical processes in an aquifer system.</title>
        <authorList>
            <person name="Anantharaman K."/>
            <person name="Brown C.T."/>
            <person name="Hug L.A."/>
            <person name="Sharon I."/>
            <person name="Castelle C.J."/>
            <person name="Probst A.J."/>
            <person name="Thomas B.C."/>
            <person name="Singh A."/>
            <person name="Wilkins M.J."/>
            <person name="Karaoz U."/>
            <person name="Brodie E.L."/>
            <person name="Williams K.H."/>
            <person name="Hubbard S.S."/>
            <person name="Banfield J.F."/>
        </authorList>
    </citation>
    <scope>NUCLEOTIDE SEQUENCE [LARGE SCALE GENOMIC DNA]</scope>
</reference>
<dbReference type="Proteomes" id="UP000178377">
    <property type="component" value="Unassembled WGS sequence"/>
</dbReference>
<evidence type="ECO:0000256" key="1">
    <source>
        <dbReference type="SAM" id="MobiDB-lite"/>
    </source>
</evidence>
<feature type="transmembrane region" description="Helical" evidence="2">
    <location>
        <begin position="81"/>
        <end position="101"/>
    </location>
</feature>
<keyword evidence="2" id="KW-0812">Transmembrane</keyword>
<evidence type="ECO:0000313" key="3">
    <source>
        <dbReference type="EMBL" id="OGE89377.1"/>
    </source>
</evidence>
<dbReference type="AlphaFoldDB" id="A0A1F5PHJ3"/>
<protein>
    <submittedName>
        <fullName evidence="3">Uncharacterized protein</fullName>
    </submittedName>
</protein>
<sequence>MDSELQKIAEDILREDPTLQISREEIFLVLKRIEESKPVSHASPDFMGQLRAEIIEKIAVGAHAPQKYISLTSPTTFMRRLNFVFGGIAAIALLIAGGLYYGTSIFQVKPSITLGSDIKIEKVAAGSFGKLAIQATAGELRDQSGGGAAPAAGTEQSSPLTSAQAPLSYGMGGGVGGGGPGSAPDVKIMPPYYPSQIVYTYKGEPLSLPADQLDVLRRVKGSGTTGDTIELLNQINFGLLDLRSFDTTELQNYSFAENKPYGYSIFVNLLEGDISISQNWLRWPNPYANCLDQVCYDALQLSLSDMPSDDEIIAIANQFLSDHGIDRSHYGDPGVQSDWKIYYEQQAATGLRPWVPDTISVLYPLLIDGKTVYDEGGSPSGLSVAVQVKEKKVTSVYQLQSQNYQSSLYDVEKDTKRLLKLAERGGRWGTPVYPPDQQVQTIPVDLKTPSLEWVRVWNYKDNQSDELVVPALIFPVTNPPTTEYYVPKNIVVPLIKDVLDSWDTPIEIMPAAGGPTLRVAQ</sequence>
<name>A0A1F5PHJ3_9BACT</name>
<keyword evidence="2" id="KW-0472">Membrane</keyword>
<keyword evidence="2" id="KW-1133">Transmembrane helix</keyword>
<accession>A0A1F5PHJ3</accession>
<evidence type="ECO:0000256" key="2">
    <source>
        <dbReference type="SAM" id="Phobius"/>
    </source>
</evidence>
<dbReference type="EMBL" id="MFEO01000022">
    <property type="protein sequence ID" value="OGE89377.1"/>
    <property type="molecule type" value="Genomic_DNA"/>
</dbReference>
<organism evidence="3 4">
    <name type="scientific">Candidatus Doudnabacteria bacterium RIFCSPHIGHO2_01_FULL_50_11</name>
    <dbReference type="NCBI Taxonomy" id="1817828"/>
    <lineage>
        <taxon>Bacteria</taxon>
        <taxon>Candidatus Doudnaibacteriota</taxon>
    </lineage>
</organism>